<comment type="caution">
    <text evidence="1">The sequence shown here is derived from an EMBL/GenBank/DDBJ whole genome shotgun (WGS) entry which is preliminary data.</text>
</comment>
<dbReference type="PANTHER" id="PTHR40266:SF2">
    <property type="entry name" value="TOXIN HIGB-1"/>
    <property type="match status" value="1"/>
</dbReference>
<proteinExistence type="predicted"/>
<accession>A0A2M6WD35</accession>
<dbReference type="SUPFAM" id="SSF143011">
    <property type="entry name" value="RelE-like"/>
    <property type="match status" value="1"/>
</dbReference>
<dbReference type="InterPro" id="IPR007711">
    <property type="entry name" value="HigB-1"/>
</dbReference>
<dbReference type="EMBL" id="PFBO01000023">
    <property type="protein sequence ID" value="PIT90692.1"/>
    <property type="molecule type" value="Genomic_DNA"/>
</dbReference>
<protein>
    <submittedName>
        <fullName evidence="1">Plasmid maintenance system killer</fullName>
    </submittedName>
</protein>
<dbReference type="Proteomes" id="UP000230543">
    <property type="component" value="Unassembled WGS sequence"/>
</dbReference>
<organism evidence="1 2">
    <name type="scientific">Candidatus Komeilibacteria bacterium CG10_big_fil_rev_8_21_14_0_10_41_13</name>
    <dbReference type="NCBI Taxonomy" id="1974476"/>
    <lineage>
        <taxon>Bacteria</taxon>
        <taxon>Candidatus Komeiliibacteriota</taxon>
    </lineage>
</organism>
<evidence type="ECO:0000313" key="1">
    <source>
        <dbReference type="EMBL" id="PIT90692.1"/>
    </source>
</evidence>
<reference evidence="2" key="1">
    <citation type="submission" date="2017-09" db="EMBL/GenBank/DDBJ databases">
        <title>Depth-based differentiation of microbial function through sediment-hosted aquifers and enrichment of novel symbionts in the deep terrestrial subsurface.</title>
        <authorList>
            <person name="Probst A.J."/>
            <person name="Ladd B."/>
            <person name="Jarett J.K."/>
            <person name="Geller-Mcgrath D.E."/>
            <person name="Sieber C.M.K."/>
            <person name="Emerson J.B."/>
            <person name="Anantharaman K."/>
            <person name="Thomas B.C."/>
            <person name="Malmstrom R."/>
            <person name="Stieglmeier M."/>
            <person name="Klingl A."/>
            <person name="Woyke T."/>
            <person name="Ryan C.M."/>
            <person name="Banfield J.F."/>
        </authorList>
    </citation>
    <scope>NUCLEOTIDE SEQUENCE [LARGE SCALE GENOMIC DNA]</scope>
</reference>
<name>A0A2M6WD35_9BACT</name>
<dbReference type="InterPro" id="IPR035093">
    <property type="entry name" value="RelE/ParE_toxin_dom_sf"/>
</dbReference>
<dbReference type="Gene3D" id="3.30.2310.20">
    <property type="entry name" value="RelE-like"/>
    <property type="match status" value="1"/>
</dbReference>
<gene>
    <name evidence="1" type="ORF">COU22_00750</name>
</gene>
<sequence>MIKSFKSKETEKIFNREYSLKLPPNIQRTALRKLWMLDSAQSIDDLRRPPANRLEQLKGKRRRQYSIRINDQWRVCFKWHQGDAHEVEIIDYHN</sequence>
<dbReference type="AlphaFoldDB" id="A0A2M6WD35"/>
<dbReference type="Pfam" id="PF05015">
    <property type="entry name" value="HigB-like_toxin"/>
    <property type="match status" value="1"/>
</dbReference>
<dbReference type="PANTHER" id="PTHR40266">
    <property type="entry name" value="TOXIN HIGB-1"/>
    <property type="match status" value="1"/>
</dbReference>
<evidence type="ECO:0000313" key="2">
    <source>
        <dbReference type="Proteomes" id="UP000230543"/>
    </source>
</evidence>